<dbReference type="Gene3D" id="3.40.50.300">
    <property type="entry name" value="P-loop containing nucleotide triphosphate hydrolases"/>
    <property type="match status" value="2"/>
</dbReference>
<gene>
    <name evidence="2" type="ORF">IFO69_13370</name>
</gene>
<evidence type="ECO:0000313" key="3">
    <source>
        <dbReference type="Proteomes" id="UP000647133"/>
    </source>
</evidence>
<dbReference type="RefSeq" id="WP_192010626.1">
    <property type="nucleotide sequence ID" value="NZ_JACYTQ010000004.1"/>
</dbReference>
<organism evidence="2 3">
    <name type="scientific">Echinicola arenosa</name>
    <dbReference type="NCBI Taxonomy" id="2774144"/>
    <lineage>
        <taxon>Bacteria</taxon>
        <taxon>Pseudomonadati</taxon>
        <taxon>Bacteroidota</taxon>
        <taxon>Cytophagia</taxon>
        <taxon>Cytophagales</taxon>
        <taxon>Cyclobacteriaceae</taxon>
        <taxon>Echinicola</taxon>
    </lineage>
</organism>
<comment type="caution">
    <text evidence="2">The sequence shown here is derived from an EMBL/GenBank/DDBJ whole genome shotgun (WGS) entry which is preliminary data.</text>
</comment>
<dbReference type="CDD" id="cd17933">
    <property type="entry name" value="DEXSc_RecD-like"/>
    <property type="match status" value="1"/>
</dbReference>
<dbReference type="CDD" id="cd18809">
    <property type="entry name" value="SF1_C_RecD"/>
    <property type="match status" value="1"/>
</dbReference>
<feature type="domain" description="TATA-binding-like protein" evidence="1">
    <location>
        <begin position="650"/>
        <end position="725"/>
    </location>
</feature>
<dbReference type="SUPFAM" id="SSF52540">
    <property type="entry name" value="P-loop containing nucleoside triphosphate hydrolases"/>
    <property type="match status" value="1"/>
</dbReference>
<dbReference type="Pfam" id="PF22721">
    <property type="entry name" value="TBP-TOTE"/>
    <property type="match status" value="2"/>
</dbReference>
<reference evidence="2 3" key="1">
    <citation type="submission" date="2020-09" db="EMBL/GenBank/DDBJ databases">
        <title>Echinicola sp. CAU 1574 isolated from sand of Sido Beach.</title>
        <authorList>
            <person name="Kim W."/>
        </authorList>
    </citation>
    <scope>NUCLEOTIDE SEQUENCE [LARGE SCALE GENOMIC DNA]</scope>
    <source>
        <strain evidence="2 3">CAU 1574</strain>
    </source>
</reference>
<accession>A0ABR9AN65</accession>
<sequence>MKIFDHFQHITITNDQRNALEKLQAFIESDDRVFILQGYAGSGKTTLLKGFVEYILSIEKQYQLMAPTGRAAKVINQKTGFESTTIHKGIYSFEELQEIKQGEDENDVSFLYQYKIRNNPEVHDSVVIVDEASMVSDILSQGEFFRFGSGHLLRDLMTYGRIQEAIATSKIIFIGDPAQLPPIGMNFSPALDQNYLSETYKISVSQAEMKEVKRQDANNGILISATKIMQCLTSGYFNDFDLRENGGDIFNPPYQDYLETYKAQKEQKIIICWKNKTALDLNRAIRRDKFGDDLPIQPSDTVIIGGNNYRLGIMNGEFAVVSEASPSVESREVSFYFEKGKTKTVRLTWRGISLVLLDENNQPKTVNGFILENYLCGDNTLTPQEQRALYVDFKNRHSKLKKGTEEFMEAIINDKYFNCILLKYSYAVTCHKAQGGEWANAFVFWDRGTQANFNFYESEHNRSGKTNSEFYRWAYTAVTRASKKLFCINPPYFSSFSGMNFIDVNVQQAFNQLTGQSNLTSEINISEALPELEKFGLVDAPLTVQDHFIHRWYNLREQYIAIEAWQKVGYEIRYIFRREGQTAAFKYWVNGKNIFKPNFQKLPAQTNSNELFETISKIFENPHQVIVNRNNVEGILTQIGFDVDLEEEKPFLKTLFDQVSQNLDEGEVISDIQHLNYRERYTIEKDLMSCVIDFEYNKDGFFGRVLPLENKCNSSEILEKVKAIINRLKEDDYVV</sequence>
<dbReference type="Proteomes" id="UP000647133">
    <property type="component" value="Unassembled WGS sequence"/>
</dbReference>
<feature type="domain" description="TATA-binding-like protein" evidence="1">
    <location>
        <begin position="544"/>
        <end position="619"/>
    </location>
</feature>
<dbReference type="EMBL" id="JACYTQ010000004">
    <property type="protein sequence ID" value="MBD8489741.1"/>
    <property type="molecule type" value="Genomic_DNA"/>
</dbReference>
<dbReference type="Pfam" id="PF13604">
    <property type="entry name" value="AAA_30"/>
    <property type="match status" value="1"/>
</dbReference>
<dbReference type="InterPro" id="IPR027417">
    <property type="entry name" value="P-loop_NTPase"/>
</dbReference>
<dbReference type="InterPro" id="IPR054572">
    <property type="entry name" value="TBP-TOTE"/>
</dbReference>
<evidence type="ECO:0000313" key="2">
    <source>
        <dbReference type="EMBL" id="MBD8489741.1"/>
    </source>
</evidence>
<name>A0ABR9AN65_9BACT</name>
<keyword evidence="3" id="KW-1185">Reference proteome</keyword>
<proteinExistence type="predicted"/>
<evidence type="ECO:0000259" key="1">
    <source>
        <dbReference type="Pfam" id="PF22721"/>
    </source>
</evidence>
<protein>
    <submittedName>
        <fullName evidence="2">AAA family ATPase</fullName>
    </submittedName>
</protein>